<sequence>MSAPDEDKHKVLKDLAQARLRSFQLENQLLSTFFSETEDLKKAKEELSAAGQRLAELEGELEERRLAEEELKAEVARLKSLKLKVEPACGKPPCFRTASEEIQGDPSSGYLRAAAETVLVATHLVDTYYYGYALNQPESTGWFLCSQTRDFVRAEFGV</sequence>
<dbReference type="AlphaFoldDB" id="A0AA36HR13"/>
<dbReference type="Proteomes" id="UP001178507">
    <property type="component" value="Unassembled WGS sequence"/>
</dbReference>
<keyword evidence="3" id="KW-1185">Reference proteome</keyword>
<protein>
    <submittedName>
        <fullName evidence="2">Uncharacterized protein</fullName>
    </submittedName>
</protein>
<accession>A0AA36HR13</accession>
<evidence type="ECO:0000256" key="1">
    <source>
        <dbReference type="SAM" id="Coils"/>
    </source>
</evidence>
<dbReference type="EMBL" id="CAUJNA010000153">
    <property type="protein sequence ID" value="CAJ1372693.1"/>
    <property type="molecule type" value="Genomic_DNA"/>
</dbReference>
<reference evidence="2" key="1">
    <citation type="submission" date="2023-08" db="EMBL/GenBank/DDBJ databases">
        <authorList>
            <person name="Chen Y."/>
            <person name="Shah S."/>
            <person name="Dougan E. K."/>
            <person name="Thang M."/>
            <person name="Chan C."/>
        </authorList>
    </citation>
    <scope>NUCLEOTIDE SEQUENCE</scope>
</reference>
<proteinExistence type="predicted"/>
<comment type="caution">
    <text evidence="2">The sequence shown here is derived from an EMBL/GenBank/DDBJ whole genome shotgun (WGS) entry which is preliminary data.</text>
</comment>
<gene>
    <name evidence="2" type="ORF">EVOR1521_LOCUS2716</name>
</gene>
<organism evidence="2 3">
    <name type="scientific">Effrenium voratum</name>
    <dbReference type="NCBI Taxonomy" id="2562239"/>
    <lineage>
        <taxon>Eukaryota</taxon>
        <taxon>Sar</taxon>
        <taxon>Alveolata</taxon>
        <taxon>Dinophyceae</taxon>
        <taxon>Suessiales</taxon>
        <taxon>Symbiodiniaceae</taxon>
        <taxon>Effrenium</taxon>
    </lineage>
</organism>
<feature type="coiled-coil region" evidence="1">
    <location>
        <begin position="40"/>
        <end position="84"/>
    </location>
</feature>
<keyword evidence="1" id="KW-0175">Coiled coil</keyword>
<evidence type="ECO:0000313" key="2">
    <source>
        <dbReference type="EMBL" id="CAJ1372693.1"/>
    </source>
</evidence>
<evidence type="ECO:0000313" key="3">
    <source>
        <dbReference type="Proteomes" id="UP001178507"/>
    </source>
</evidence>
<name>A0AA36HR13_9DINO</name>